<dbReference type="AlphaFoldDB" id="A0A428SZI8"/>
<dbReference type="InterPro" id="IPR010730">
    <property type="entry name" value="HET"/>
</dbReference>
<accession>A0A428SZI8</accession>
<evidence type="ECO:0000313" key="2">
    <source>
        <dbReference type="EMBL" id="RSL95211.1"/>
    </source>
</evidence>
<feature type="domain" description="Heterokaryon incompatibility" evidence="1">
    <location>
        <begin position="45"/>
        <end position="132"/>
    </location>
</feature>
<dbReference type="Pfam" id="PF06985">
    <property type="entry name" value="HET"/>
    <property type="match status" value="1"/>
</dbReference>
<evidence type="ECO:0000313" key="3">
    <source>
        <dbReference type="Proteomes" id="UP000287144"/>
    </source>
</evidence>
<keyword evidence="3" id="KW-1185">Reference proteome</keyword>
<dbReference type="EMBL" id="NKCK01000155">
    <property type="protein sequence ID" value="RSL95211.1"/>
    <property type="molecule type" value="Genomic_DNA"/>
</dbReference>
<proteinExistence type="predicted"/>
<sequence>MSAEFSTSFSPEPLHAQFTIFFKDMRLLHTTKIAVVEFIGSPPPYAILSHRWEEEEVTLRDLEHGRCEQMKGYEKVRRSCALAFSEGFEYIWIDTCCIDKSSSAELSEAINSMFKWYQDAEICYAFLSDVSTSILINPTPYSQGLHVIAASQWFTRGWTLQELIAPRAVHFL</sequence>
<dbReference type="PANTHER" id="PTHR10622:SF10">
    <property type="entry name" value="HET DOMAIN-CONTAINING PROTEIN"/>
    <property type="match status" value="1"/>
</dbReference>
<evidence type="ECO:0000259" key="1">
    <source>
        <dbReference type="Pfam" id="PF06985"/>
    </source>
</evidence>
<organism evidence="2 3">
    <name type="scientific">Fusarium oligoseptatum</name>
    <dbReference type="NCBI Taxonomy" id="2604345"/>
    <lineage>
        <taxon>Eukaryota</taxon>
        <taxon>Fungi</taxon>
        <taxon>Dikarya</taxon>
        <taxon>Ascomycota</taxon>
        <taxon>Pezizomycotina</taxon>
        <taxon>Sordariomycetes</taxon>
        <taxon>Hypocreomycetidae</taxon>
        <taxon>Hypocreales</taxon>
        <taxon>Nectriaceae</taxon>
        <taxon>Fusarium</taxon>
        <taxon>Fusarium solani species complex</taxon>
    </lineage>
</organism>
<reference evidence="2 3" key="1">
    <citation type="submission" date="2017-06" db="EMBL/GenBank/DDBJ databases">
        <title>Comparative genomic analysis of Ambrosia Fusariam Clade fungi.</title>
        <authorList>
            <person name="Stajich J.E."/>
            <person name="Carrillo J."/>
            <person name="Kijimoto T."/>
            <person name="Eskalen A."/>
            <person name="O'Donnell K."/>
            <person name="Kasson M."/>
        </authorList>
    </citation>
    <scope>NUCLEOTIDE SEQUENCE [LARGE SCALE GENOMIC DNA]</scope>
    <source>
        <strain evidence="2 3">NRRL62579</strain>
    </source>
</reference>
<gene>
    <name evidence="2" type="ORF">CEP52_012193</name>
</gene>
<name>A0A428SZI8_9HYPO</name>
<comment type="caution">
    <text evidence="2">The sequence shown here is derived from an EMBL/GenBank/DDBJ whole genome shotgun (WGS) entry which is preliminary data.</text>
</comment>
<dbReference type="Proteomes" id="UP000287144">
    <property type="component" value="Unassembled WGS sequence"/>
</dbReference>
<dbReference type="PANTHER" id="PTHR10622">
    <property type="entry name" value="HET DOMAIN-CONTAINING PROTEIN"/>
    <property type="match status" value="1"/>
</dbReference>
<dbReference type="STRING" id="1325735.A0A428SZI8"/>
<protein>
    <recommendedName>
        <fullName evidence="1">Heterokaryon incompatibility domain-containing protein</fullName>
    </recommendedName>
</protein>